<dbReference type="HAMAP" id="MF_00127">
    <property type="entry name" value="His_tRNA_synth"/>
    <property type="match status" value="1"/>
</dbReference>
<evidence type="ECO:0000256" key="3">
    <source>
        <dbReference type="ARBA" id="ARBA00022598"/>
    </source>
</evidence>
<keyword evidence="8" id="KW-0067">ATP-binding</keyword>
<organism evidence="10 11">
    <name type="scientific">Bacteriovorax stolpii</name>
    <name type="common">Bdellovibrio stolpii</name>
    <dbReference type="NCBI Taxonomy" id="960"/>
    <lineage>
        <taxon>Bacteria</taxon>
        <taxon>Pseudomonadati</taxon>
        <taxon>Bdellovibrionota</taxon>
        <taxon>Bacteriovoracia</taxon>
        <taxon>Bacteriovoracales</taxon>
        <taxon>Bacteriovoracaceae</taxon>
        <taxon>Bacteriovorax</taxon>
    </lineage>
</organism>
<dbReference type="EC" id="6.1.1.21" evidence="8"/>
<name>A0A2K9NML3_BACTC</name>
<feature type="binding site" evidence="9">
    <location>
        <position position="111"/>
    </location>
    <ligand>
        <name>L-histidine</name>
        <dbReference type="ChEBI" id="CHEBI:57595"/>
    </ligand>
</feature>
<sequence>MALNKQPYRGTRDFFPKSKRVQDYLFSVMTKTAESFGYESYEGPLLEEVDLYLAKSGEELINEQIYSFTDRGERHVAIRPEMTPTVARMVAQVHRESSKPLRWFSIPRMMRYEKPQRGRMREFWQLNCDIFGAPGRTGEVEILQVAIELFENYGATNKHFEIVLNDRAIVDAVFKRMMKADEKQTYRLYKIADKSKKVNEEAVKKMVAEVGLTPEAENIFYSYLQLKTFADVDSFLKKHNENEIADAFAEFIKLTDANGLNEYLVYDPSIVRGLDYYTGIVFEMFDKHPDNRRALCGGGAFANLLQIFNEDPLPGVGFGLGDVTLEDFLTVHGLLPNLDNPTNDVLVTFQEDNGLEASMNLAKAMRKKGLKVVTSLEALKFKKVFPTAEKKGVKFVTLMGSDEMAKGEIQLKNLATKEQHTFKITDLEEMLKIMKA</sequence>
<dbReference type="CDD" id="cd00773">
    <property type="entry name" value="HisRS-like_core"/>
    <property type="match status" value="1"/>
</dbReference>
<dbReference type="Proteomes" id="UP000235584">
    <property type="component" value="Chromosome"/>
</dbReference>
<dbReference type="SUPFAM" id="SSF52954">
    <property type="entry name" value="Class II aaRS ABD-related"/>
    <property type="match status" value="1"/>
</dbReference>
<evidence type="ECO:0000256" key="2">
    <source>
        <dbReference type="ARBA" id="ARBA00011738"/>
    </source>
</evidence>
<dbReference type="EMBL" id="CP025704">
    <property type="protein sequence ID" value="AUN96761.1"/>
    <property type="molecule type" value="Genomic_DNA"/>
</dbReference>
<evidence type="ECO:0000256" key="7">
    <source>
        <dbReference type="ARBA" id="ARBA00047639"/>
    </source>
</evidence>
<comment type="subcellular location">
    <subcellularLocation>
        <location evidence="8">Cytoplasm</location>
    </subcellularLocation>
</comment>
<evidence type="ECO:0000256" key="8">
    <source>
        <dbReference type="HAMAP-Rule" id="MF_00127"/>
    </source>
</evidence>
<accession>A0A2K9NML3</accession>
<comment type="subunit">
    <text evidence="2 8">Homodimer.</text>
</comment>
<protein>
    <recommendedName>
        <fullName evidence="8">Histidine--tRNA ligase</fullName>
        <ecNumber evidence="8">6.1.1.21</ecNumber>
    </recommendedName>
    <alternativeName>
        <fullName evidence="8">Histidyl-tRNA synthetase</fullName>
        <shortName evidence="8">HisRS</shortName>
    </alternativeName>
</protein>
<dbReference type="PROSITE" id="PS50862">
    <property type="entry name" value="AA_TRNA_LIGASE_II"/>
    <property type="match status" value="1"/>
</dbReference>
<reference evidence="10 11" key="1">
    <citation type="submission" date="2018-01" db="EMBL/GenBank/DDBJ databases">
        <title>Complete genome sequence of Bacteriovorax stolpii DSM12778.</title>
        <authorList>
            <person name="Tang B."/>
            <person name="Chang J."/>
        </authorList>
    </citation>
    <scope>NUCLEOTIDE SEQUENCE [LARGE SCALE GENOMIC DNA]</scope>
    <source>
        <strain evidence="10 11">DSM 12778</strain>
    </source>
</reference>
<proteinExistence type="inferred from homology"/>
<feature type="binding site" evidence="9">
    <location>
        <position position="125"/>
    </location>
    <ligand>
        <name>L-histidine</name>
        <dbReference type="ChEBI" id="CHEBI:57595"/>
    </ligand>
</feature>
<feature type="binding site" evidence="9">
    <location>
        <begin position="276"/>
        <end position="277"/>
    </location>
    <ligand>
        <name>L-histidine</name>
        <dbReference type="ChEBI" id="CHEBI:57595"/>
    </ligand>
</feature>
<gene>
    <name evidence="8" type="primary">hisS</name>
    <name evidence="10" type="ORF">C0V70_01310</name>
</gene>
<dbReference type="InterPro" id="IPR036621">
    <property type="entry name" value="Anticodon-bd_dom_sf"/>
</dbReference>
<dbReference type="Pfam" id="PF03129">
    <property type="entry name" value="HGTP_anticodon"/>
    <property type="match status" value="1"/>
</dbReference>
<dbReference type="InterPro" id="IPR045864">
    <property type="entry name" value="aa-tRNA-synth_II/BPL/LPL"/>
</dbReference>
<evidence type="ECO:0000313" key="11">
    <source>
        <dbReference type="Proteomes" id="UP000235584"/>
    </source>
</evidence>
<feature type="binding site" evidence="9">
    <location>
        <position position="129"/>
    </location>
    <ligand>
        <name>L-histidine</name>
        <dbReference type="ChEBI" id="CHEBI:57595"/>
    </ligand>
</feature>
<dbReference type="KEGG" id="bsto:C0V70_01310"/>
<dbReference type="GO" id="GO:0005524">
    <property type="term" value="F:ATP binding"/>
    <property type="evidence" value="ECO:0007669"/>
    <property type="project" value="UniProtKB-UniRule"/>
</dbReference>
<dbReference type="InterPro" id="IPR006195">
    <property type="entry name" value="aa-tRNA-synth_II"/>
</dbReference>
<feature type="binding site" evidence="9">
    <location>
        <position position="272"/>
    </location>
    <ligand>
        <name>L-histidine</name>
        <dbReference type="ChEBI" id="CHEBI:57595"/>
    </ligand>
</feature>
<evidence type="ECO:0000256" key="9">
    <source>
        <dbReference type="PIRSR" id="PIRSR001549-1"/>
    </source>
</evidence>
<keyword evidence="6 8" id="KW-0030">Aminoacyl-tRNA synthetase</keyword>
<evidence type="ECO:0000256" key="4">
    <source>
        <dbReference type="ARBA" id="ARBA00022741"/>
    </source>
</evidence>
<keyword evidence="4 8" id="KW-0547">Nucleotide-binding</keyword>
<dbReference type="OrthoDB" id="5288205at2"/>
<dbReference type="GO" id="GO:0006427">
    <property type="term" value="P:histidyl-tRNA aminoacylation"/>
    <property type="evidence" value="ECO:0007669"/>
    <property type="project" value="UniProtKB-UniRule"/>
</dbReference>
<keyword evidence="5 8" id="KW-0648">Protein biosynthesis</keyword>
<dbReference type="Pfam" id="PF13393">
    <property type="entry name" value="tRNA-synt_His"/>
    <property type="match status" value="1"/>
</dbReference>
<dbReference type="InterPro" id="IPR015807">
    <property type="entry name" value="His-tRNA-ligase"/>
</dbReference>
<dbReference type="PANTHER" id="PTHR43707:SF1">
    <property type="entry name" value="HISTIDINE--TRNA LIGASE, MITOCHONDRIAL-RELATED"/>
    <property type="match status" value="1"/>
</dbReference>
<dbReference type="NCBIfam" id="TIGR00442">
    <property type="entry name" value="hisS"/>
    <property type="match status" value="1"/>
</dbReference>
<evidence type="ECO:0000256" key="5">
    <source>
        <dbReference type="ARBA" id="ARBA00022917"/>
    </source>
</evidence>
<keyword evidence="11" id="KW-1185">Reference proteome</keyword>
<dbReference type="RefSeq" id="WP_102242056.1">
    <property type="nucleotide sequence ID" value="NZ_CP025704.1"/>
</dbReference>
<evidence type="ECO:0000256" key="1">
    <source>
        <dbReference type="ARBA" id="ARBA00008226"/>
    </source>
</evidence>
<evidence type="ECO:0000256" key="6">
    <source>
        <dbReference type="ARBA" id="ARBA00023146"/>
    </source>
</evidence>
<dbReference type="SUPFAM" id="SSF55681">
    <property type="entry name" value="Class II aaRS and biotin synthetases"/>
    <property type="match status" value="1"/>
</dbReference>
<dbReference type="AlphaFoldDB" id="A0A2K9NML3"/>
<dbReference type="PIRSF" id="PIRSF001549">
    <property type="entry name" value="His-tRNA_synth"/>
    <property type="match status" value="1"/>
</dbReference>
<dbReference type="GO" id="GO:0004821">
    <property type="term" value="F:histidine-tRNA ligase activity"/>
    <property type="evidence" value="ECO:0007669"/>
    <property type="project" value="UniProtKB-UniRule"/>
</dbReference>
<dbReference type="Gene3D" id="3.30.930.10">
    <property type="entry name" value="Bira Bifunctional Protein, Domain 2"/>
    <property type="match status" value="1"/>
</dbReference>
<dbReference type="Gene3D" id="3.40.50.800">
    <property type="entry name" value="Anticodon-binding domain"/>
    <property type="match status" value="1"/>
</dbReference>
<keyword evidence="3 8" id="KW-0436">Ligase</keyword>
<comment type="catalytic activity">
    <reaction evidence="7 8">
        <text>tRNA(His) + L-histidine + ATP = L-histidyl-tRNA(His) + AMP + diphosphate + H(+)</text>
        <dbReference type="Rhea" id="RHEA:17313"/>
        <dbReference type="Rhea" id="RHEA-COMP:9665"/>
        <dbReference type="Rhea" id="RHEA-COMP:9689"/>
        <dbReference type="ChEBI" id="CHEBI:15378"/>
        <dbReference type="ChEBI" id="CHEBI:30616"/>
        <dbReference type="ChEBI" id="CHEBI:33019"/>
        <dbReference type="ChEBI" id="CHEBI:57595"/>
        <dbReference type="ChEBI" id="CHEBI:78442"/>
        <dbReference type="ChEBI" id="CHEBI:78527"/>
        <dbReference type="ChEBI" id="CHEBI:456215"/>
        <dbReference type="EC" id="6.1.1.21"/>
    </reaction>
</comment>
<evidence type="ECO:0000313" key="10">
    <source>
        <dbReference type="EMBL" id="AUN96761.1"/>
    </source>
</evidence>
<dbReference type="GO" id="GO:0005737">
    <property type="term" value="C:cytoplasm"/>
    <property type="evidence" value="ECO:0007669"/>
    <property type="project" value="UniProtKB-SubCell"/>
</dbReference>
<keyword evidence="8" id="KW-0963">Cytoplasm</keyword>
<feature type="binding site" evidence="9">
    <location>
        <begin position="81"/>
        <end position="83"/>
    </location>
    <ligand>
        <name>L-histidine</name>
        <dbReference type="ChEBI" id="CHEBI:57595"/>
    </ligand>
</feature>
<dbReference type="InterPro" id="IPR004154">
    <property type="entry name" value="Anticodon-bd"/>
</dbReference>
<dbReference type="InterPro" id="IPR041715">
    <property type="entry name" value="HisRS-like_core"/>
</dbReference>
<dbReference type="PANTHER" id="PTHR43707">
    <property type="entry name" value="HISTIDYL-TRNA SYNTHETASE"/>
    <property type="match status" value="1"/>
</dbReference>
<dbReference type="InterPro" id="IPR004516">
    <property type="entry name" value="HisRS/HisZ"/>
</dbReference>
<comment type="similarity">
    <text evidence="1 8">Belongs to the class-II aminoacyl-tRNA synthetase family.</text>
</comment>